<sequence>MNVTSILQAAGLFFATNVDDIIVLSLFFARGAGRRGTTTRILAGQYLGFGGILLASVVVTFGAGLFLPDSAIPYFGLIPLLLGLYAAWRTWRRGDDEDEVADKPLSVLLVAAVTFANGGDNIGVYVPVFLAVGTGAVAAFCVVFLGLVVVLVAAARFVATRKPVAAALERWEHILFPLVLILLGLVILVEGGAFGL</sequence>
<dbReference type="InterPro" id="IPR004676">
    <property type="entry name" value="Cd-R_transporter"/>
</dbReference>
<keyword evidence="3" id="KW-1185">Reference proteome</keyword>
<keyword evidence="1" id="KW-1133">Transmembrane helix</keyword>
<feature type="transmembrane region" description="Helical" evidence="1">
    <location>
        <begin position="6"/>
        <end position="29"/>
    </location>
</feature>
<accession>A0A2R7Z094</accession>
<feature type="transmembrane region" description="Helical" evidence="1">
    <location>
        <begin position="71"/>
        <end position="88"/>
    </location>
</feature>
<feature type="transmembrane region" description="Helical" evidence="1">
    <location>
        <begin position="100"/>
        <end position="118"/>
    </location>
</feature>
<organism evidence="2 3">
    <name type="scientific">Nocardioides currus</name>
    <dbReference type="NCBI Taxonomy" id="2133958"/>
    <lineage>
        <taxon>Bacteria</taxon>
        <taxon>Bacillati</taxon>
        <taxon>Actinomycetota</taxon>
        <taxon>Actinomycetes</taxon>
        <taxon>Propionibacteriales</taxon>
        <taxon>Nocardioidaceae</taxon>
        <taxon>Nocardioides</taxon>
    </lineage>
</organism>
<dbReference type="EMBL" id="PYXZ01000002">
    <property type="protein sequence ID" value="PUA82041.1"/>
    <property type="molecule type" value="Genomic_DNA"/>
</dbReference>
<dbReference type="AlphaFoldDB" id="A0A2R7Z094"/>
<name>A0A2R7Z094_9ACTN</name>
<feature type="transmembrane region" description="Helical" evidence="1">
    <location>
        <begin position="124"/>
        <end position="153"/>
    </location>
</feature>
<protein>
    <submittedName>
        <fullName evidence="2">Cadmium transporter</fullName>
    </submittedName>
</protein>
<evidence type="ECO:0000313" key="3">
    <source>
        <dbReference type="Proteomes" id="UP000244867"/>
    </source>
</evidence>
<dbReference type="RefSeq" id="WP_108343925.1">
    <property type="nucleotide sequence ID" value="NZ_PYXZ01000002.1"/>
</dbReference>
<comment type="caution">
    <text evidence="2">The sequence shown here is derived from an EMBL/GenBank/DDBJ whole genome shotgun (WGS) entry which is preliminary data.</text>
</comment>
<dbReference type="Proteomes" id="UP000244867">
    <property type="component" value="Unassembled WGS sequence"/>
</dbReference>
<keyword evidence="1" id="KW-0472">Membrane</keyword>
<gene>
    <name evidence="2" type="ORF">C7S10_08410</name>
</gene>
<dbReference type="OrthoDB" id="7995400at2"/>
<evidence type="ECO:0000256" key="1">
    <source>
        <dbReference type="SAM" id="Phobius"/>
    </source>
</evidence>
<feature type="transmembrane region" description="Helical" evidence="1">
    <location>
        <begin position="174"/>
        <end position="194"/>
    </location>
</feature>
<proteinExistence type="predicted"/>
<reference evidence="2 3" key="1">
    <citation type="submission" date="2018-03" db="EMBL/GenBank/DDBJ databases">
        <authorList>
            <person name="Keele B.F."/>
        </authorList>
    </citation>
    <scope>NUCLEOTIDE SEQUENCE [LARGE SCALE GENOMIC DNA]</scope>
    <source>
        <strain evidence="2 3">IB-3</strain>
    </source>
</reference>
<feature type="transmembrane region" description="Helical" evidence="1">
    <location>
        <begin position="41"/>
        <end position="65"/>
    </location>
</feature>
<keyword evidence="1" id="KW-0812">Transmembrane</keyword>
<dbReference type="Pfam" id="PF03596">
    <property type="entry name" value="Cad"/>
    <property type="match status" value="1"/>
</dbReference>
<evidence type="ECO:0000313" key="2">
    <source>
        <dbReference type="EMBL" id="PUA82041.1"/>
    </source>
</evidence>